<dbReference type="InterPro" id="IPR013767">
    <property type="entry name" value="PAS_fold"/>
</dbReference>
<dbReference type="AlphaFoldDB" id="A0A6J4R6U0"/>
<dbReference type="GO" id="GO:0016020">
    <property type="term" value="C:membrane"/>
    <property type="evidence" value="ECO:0007669"/>
    <property type="project" value="InterPro"/>
</dbReference>
<keyword evidence="2" id="KW-0175">Coiled coil</keyword>
<dbReference type="InterPro" id="IPR000014">
    <property type="entry name" value="PAS"/>
</dbReference>
<dbReference type="PROSITE" id="PS50109">
    <property type="entry name" value="HIS_KIN"/>
    <property type="match status" value="1"/>
</dbReference>
<feature type="domain" description="PAC" evidence="6">
    <location>
        <begin position="944"/>
        <end position="996"/>
    </location>
</feature>
<keyword evidence="1" id="KW-0808">Transferase</keyword>
<protein>
    <submittedName>
        <fullName evidence="7">Diguanylate cyclase/phosphodiesterase (GGDEF &amp; EAL domains) with PAS/PAC sensor(S)</fullName>
    </submittedName>
</protein>
<dbReference type="InterPro" id="IPR005467">
    <property type="entry name" value="His_kinase_dom"/>
</dbReference>
<dbReference type="SMART" id="SM00086">
    <property type="entry name" value="PAC"/>
    <property type="match status" value="5"/>
</dbReference>
<dbReference type="SMART" id="SM00065">
    <property type="entry name" value="GAF"/>
    <property type="match status" value="1"/>
</dbReference>
<feature type="coiled-coil region" evidence="2">
    <location>
        <begin position="221"/>
        <end position="259"/>
    </location>
</feature>
<evidence type="ECO:0000256" key="1">
    <source>
        <dbReference type="ARBA" id="ARBA00022777"/>
    </source>
</evidence>
<dbReference type="SMART" id="SM00091">
    <property type="entry name" value="PAS"/>
    <property type="match status" value="6"/>
</dbReference>
<feature type="region of interest" description="Disordered" evidence="3">
    <location>
        <begin position="113"/>
        <end position="135"/>
    </location>
</feature>
<feature type="compositionally biased region" description="Basic and acidic residues" evidence="3">
    <location>
        <begin position="1"/>
        <end position="27"/>
    </location>
</feature>
<dbReference type="InterPro" id="IPR029016">
    <property type="entry name" value="GAF-like_dom_sf"/>
</dbReference>
<dbReference type="SMART" id="SM00387">
    <property type="entry name" value="HATPase_c"/>
    <property type="match status" value="1"/>
</dbReference>
<dbReference type="GO" id="GO:0046983">
    <property type="term" value="F:protein dimerization activity"/>
    <property type="evidence" value="ECO:0007669"/>
    <property type="project" value="InterPro"/>
</dbReference>
<dbReference type="InterPro" id="IPR035965">
    <property type="entry name" value="PAS-like_dom_sf"/>
</dbReference>
<feature type="domain" description="PAS" evidence="5">
    <location>
        <begin position="245"/>
        <end position="291"/>
    </location>
</feature>
<dbReference type="PROSITE" id="PS50113">
    <property type="entry name" value="PAC"/>
    <property type="match status" value="5"/>
</dbReference>
<accession>A0A6J4R6U0</accession>
<feature type="domain" description="PAS" evidence="5">
    <location>
        <begin position="490"/>
        <end position="560"/>
    </location>
</feature>
<dbReference type="CDD" id="cd16917">
    <property type="entry name" value="HATPase_UhpB-NarQ-NarX-like"/>
    <property type="match status" value="1"/>
</dbReference>
<dbReference type="Gene3D" id="1.20.5.1930">
    <property type="match status" value="1"/>
</dbReference>
<evidence type="ECO:0000256" key="3">
    <source>
        <dbReference type="SAM" id="MobiDB-lite"/>
    </source>
</evidence>
<feature type="domain" description="Histidine kinase" evidence="4">
    <location>
        <begin position="1114"/>
        <end position="1205"/>
    </location>
</feature>
<feature type="domain" description="PAC" evidence="6">
    <location>
        <begin position="696"/>
        <end position="748"/>
    </location>
</feature>
<dbReference type="Gene3D" id="3.30.450.20">
    <property type="entry name" value="PAS domain"/>
    <property type="match status" value="6"/>
</dbReference>
<dbReference type="PANTHER" id="PTHR44757">
    <property type="entry name" value="DIGUANYLATE CYCLASE DGCP"/>
    <property type="match status" value="1"/>
</dbReference>
<feature type="region of interest" description="Disordered" evidence="3">
    <location>
        <begin position="1"/>
        <end position="30"/>
    </location>
</feature>
<evidence type="ECO:0000256" key="2">
    <source>
        <dbReference type="SAM" id="Coils"/>
    </source>
</evidence>
<dbReference type="InterPro" id="IPR003018">
    <property type="entry name" value="GAF"/>
</dbReference>
<dbReference type="InterPro" id="IPR052155">
    <property type="entry name" value="Biofilm_reg_signaling"/>
</dbReference>
<dbReference type="PANTHER" id="PTHR44757:SF2">
    <property type="entry name" value="BIOFILM ARCHITECTURE MAINTENANCE PROTEIN MBAA"/>
    <property type="match status" value="1"/>
</dbReference>
<evidence type="ECO:0000259" key="6">
    <source>
        <dbReference type="PROSITE" id="PS50113"/>
    </source>
</evidence>
<dbReference type="GO" id="GO:0006355">
    <property type="term" value="P:regulation of DNA-templated transcription"/>
    <property type="evidence" value="ECO:0007669"/>
    <property type="project" value="InterPro"/>
</dbReference>
<dbReference type="SUPFAM" id="SSF55781">
    <property type="entry name" value="GAF domain-like"/>
    <property type="match status" value="1"/>
</dbReference>
<dbReference type="Gene3D" id="3.30.450.40">
    <property type="match status" value="1"/>
</dbReference>
<dbReference type="Gene3D" id="3.30.565.10">
    <property type="entry name" value="Histidine kinase-like ATPase, C-terminal domain"/>
    <property type="match status" value="1"/>
</dbReference>
<feature type="domain" description="PAS" evidence="5">
    <location>
        <begin position="617"/>
        <end position="658"/>
    </location>
</feature>
<gene>
    <name evidence="7" type="ORF">AVDCRST_MAG14-2799</name>
</gene>
<feature type="domain" description="PAC" evidence="6">
    <location>
        <begin position="563"/>
        <end position="616"/>
    </location>
</feature>
<dbReference type="InterPro" id="IPR003594">
    <property type="entry name" value="HATPase_dom"/>
</dbReference>
<dbReference type="SUPFAM" id="SSF55785">
    <property type="entry name" value="PYP-like sensor domain (PAS domain)"/>
    <property type="match status" value="6"/>
</dbReference>
<feature type="domain" description="PAS" evidence="5">
    <location>
        <begin position="877"/>
        <end position="942"/>
    </location>
</feature>
<dbReference type="Pfam" id="PF02518">
    <property type="entry name" value="HATPase_c"/>
    <property type="match status" value="1"/>
</dbReference>
<evidence type="ECO:0000259" key="4">
    <source>
        <dbReference type="PROSITE" id="PS50109"/>
    </source>
</evidence>
<reference evidence="7" key="1">
    <citation type="submission" date="2020-02" db="EMBL/GenBank/DDBJ databases">
        <authorList>
            <person name="Meier V. D."/>
        </authorList>
    </citation>
    <scope>NUCLEOTIDE SEQUENCE</scope>
    <source>
        <strain evidence="7">AVDCRST_MAG14</strain>
    </source>
</reference>
<dbReference type="InterPro" id="IPR013655">
    <property type="entry name" value="PAS_fold_3"/>
</dbReference>
<dbReference type="InterPro" id="IPR001610">
    <property type="entry name" value="PAC"/>
</dbReference>
<dbReference type="InterPro" id="IPR011712">
    <property type="entry name" value="Sig_transdc_His_kin_sub3_dim/P"/>
</dbReference>
<dbReference type="EMBL" id="CADCVG010000116">
    <property type="protein sequence ID" value="CAA9463181.1"/>
    <property type="molecule type" value="Genomic_DNA"/>
</dbReference>
<dbReference type="Pfam" id="PF08447">
    <property type="entry name" value="PAS_3"/>
    <property type="match status" value="2"/>
</dbReference>
<dbReference type="PROSITE" id="PS50112">
    <property type="entry name" value="PAS"/>
    <property type="match status" value="6"/>
</dbReference>
<dbReference type="InterPro" id="IPR000700">
    <property type="entry name" value="PAS-assoc_C"/>
</dbReference>
<feature type="domain" description="PAC" evidence="6">
    <location>
        <begin position="437"/>
        <end position="489"/>
    </location>
</feature>
<dbReference type="InterPro" id="IPR036890">
    <property type="entry name" value="HATPase_C_sf"/>
</dbReference>
<proteinExistence type="predicted"/>
<dbReference type="Pfam" id="PF13185">
    <property type="entry name" value="GAF_2"/>
    <property type="match status" value="1"/>
</dbReference>
<dbReference type="Pfam" id="PF07730">
    <property type="entry name" value="HisKA_3"/>
    <property type="match status" value="1"/>
</dbReference>
<keyword evidence="1" id="KW-0418">Kinase</keyword>
<name>A0A6J4R6U0_9ACTN</name>
<feature type="domain" description="PAC" evidence="6">
    <location>
        <begin position="823"/>
        <end position="874"/>
    </location>
</feature>
<dbReference type="SUPFAM" id="SSF55874">
    <property type="entry name" value="ATPase domain of HSP90 chaperone/DNA topoisomerase II/histidine kinase"/>
    <property type="match status" value="1"/>
</dbReference>
<feature type="region of interest" description="Disordered" evidence="3">
    <location>
        <begin position="1152"/>
        <end position="1172"/>
    </location>
</feature>
<evidence type="ECO:0000313" key="7">
    <source>
        <dbReference type="EMBL" id="CAA9463181.1"/>
    </source>
</evidence>
<dbReference type="NCBIfam" id="TIGR00229">
    <property type="entry name" value="sensory_box"/>
    <property type="match status" value="6"/>
</dbReference>
<feature type="domain" description="PAS" evidence="5">
    <location>
        <begin position="362"/>
        <end position="433"/>
    </location>
</feature>
<dbReference type="CDD" id="cd00130">
    <property type="entry name" value="PAS"/>
    <property type="match status" value="6"/>
</dbReference>
<organism evidence="7">
    <name type="scientific">uncultured Rubrobacteraceae bacterium</name>
    <dbReference type="NCBI Taxonomy" id="349277"/>
    <lineage>
        <taxon>Bacteria</taxon>
        <taxon>Bacillati</taxon>
        <taxon>Actinomycetota</taxon>
        <taxon>Rubrobacteria</taxon>
        <taxon>Rubrobacterales</taxon>
        <taxon>Rubrobacteraceae</taxon>
        <taxon>environmental samples</taxon>
    </lineage>
</organism>
<feature type="domain" description="PAS" evidence="5">
    <location>
        <begin position="749"/>
        <end position="819"/>
    </location>
</feature>
<dbReference type="Pfam" id="PF00989">
    <property type="entry name" value="PAS"/>
    <property type="match status" value="4"/>
</dbReference>
<dbReference type="GO" id="GO:0000155">
    <property type="term" value="F:phosphorelay sensor kinase activity"/>
    <property type="evidence" value="ECO:0007669"/>
    <property type="project" value="InterPro"/>
</dbReference>
<sequence>MKKERDELLAREKAARAEAETAQRRLSELSSMSKSFASSMRGVSVERQRARRRLNTQYAVGRILTESDGLEDAAPKVLEAVGEGLGWDLGALWIVDESMDALRCYEVWRAPEHQPSGGADQSGFENASRRTSLPRGSGLPGRVWERCETLWIEDVLEDEGFRRKEAATREGLRKAFAFPIKDGGWPLGVVEFFGREVAPPDEDLLRTASLIGSQLGQFLERRRAEEERERLFARERASRAEAEESRERLREVLESIGDAFFALDRQWRLTYINDRAVSLTSWSREELLGKSISEAFPELVEGMASAELIRTEKEGSATQFEHYSSRLDCWLSYRVYPSPTGLSIYITDITGRKKAEKKLRAREEEYRTTFELAGVGKAQADLETGRFLRVNRRLCEITGYEPGELLAKTFTEITHPEDQDRNYDEFRRMGRGETDEYETEKRYLRKDGAVIWVRLNATAIRDREGRPLRAVATIEDITGRKRADEELKSSEELYRLIADNSTDMISKHTPEGVYTYVSPACRSLLGYEPEELIGHSAYEFFHPEDLETVKRAHSSVLELPDTYIVSYRVRRKDGSYLWFETSSRTIRDSETGAVREIIATSRDVAERKRMEEEKLQLAEHMKLLLESTDEGIYGVDLQGTCSFLNSSAAQMLGYEDPEELLGQDMHEICHHSHNDGSPYPAEEFPIYQAFREERGVRVDDEVFWHRDGSSFPVEYSSSPIIEDGVTRGSIVTFVDITERKRAEEALRKSEERYKALYEDNPFMYFTVDTRGTVLSVNRSGAQQLSYPVEELVGRPMLDLFHEEDREDVSRYFSACAQDLERPTSWEARKMRKDGSIMWVRENVRIVEGSDGNKIVLLLCEDITERKQAEEQILLQAQLLEQVQAAVIATDLQGTVTYWNEYAEELYGWPREEALGRNIMELTVSPEGAKVAEEIMERLRAGETWEGELVVRRKDGSTFSAHVTDSLIYDAQGHAVGVVGVSTDITERKKAEEERGRLLAHEWRARAEAEERKRISRELHDRVAHSMAVVHQSLELYGAIKGRDPEGADRKLALARETTKTALKSTRDLSMTLRNEVEDGLTPALSHLLSTVVPPEIHAEVSVEGDESLAPREVRDQLFLILREGVRNAVSHAEAESISVAVEITPDKIFGSVEDDGRGFDPPELPARAGGGLESMRERAALVGGSLRLASYPDGTRIKVTVPLSRRG</sequence>
<evidence type="ECO:0000259" key="5">
    <source>
        <dbReference type="PROSITE" id="PS50112"/>
    </source>
</evidence>